<gene>
    <name evidence="1" type="ORF">C9I47_3053</name>
</gene>
<dbReference type="KEGG" id="lmb:C9I47_3053"/>
<evidence type="ECO:0008006" key="3">
    <source>
        <dbReference type="Google" id="ProtNLM"/>
    </source>
</evidence>
<dbReference type="RefSeq" id="WP_111267739.1">
    <property type="nucleotide sequence ID" value="NZ_CP029843.1"/>
</dbReference>
<dbReference type="InterPro" id="IPR014949">
    <property type="entry name" value="DUF1820"/>
</dbReference>
<evidence type="ECO:0000313" key="1">
    <source>
        <dbReference type="EMBL" id="AWV08722.1"/>
    </source>
</evidence>
<accession>A0A2U9TAU5</accession>
<keyword evidence="2" id="KW-1185">Reference proteome</keyword>
<dbReference type="Proteomes" id="UP000249447">
    <property type="component" value="Chromosome"/>
</dbReference>
<dbReference type="AlphaFoldDB" id="A0A2U9TAU5"/>
<protein>
    <recommendedName>
        <fullName evidence="3">DUF1820 family protein</fullName>
    </recommendedName>
</protein>
<evidence type="ECO:0000313" key="2">
    <source>
        <dbReference type="Proteomes" id="UP000249447"/>
    </source>
</evidence>
<organism evidence="1 2">
    <name type="scientific">Marilutibacter maris</name>
    <dbReference type="NCBI Taxonomy" id="1605891"/>
    <lineage>
        <taxon>Bacteria</taxon>
        <taxon>Pseudomonadati</taxon>
        <taxon>Pseudomonadota</taxon>
        <taxon>Gammaproteobacteria</taxon>
        <taxon>Lysobacterales</taxon>
        <taxon>Lysobacteraceae</taxon>
        <taxon>Marilutibacter</taxon>
    </lineage>
</organism>
<name>A0A2U9TAU5_9GAMM</name>
<dbReference type="OrthoDB" id="5641137at2"/>
<proteinExistence type="predicted"/>
<dbReference type="EMBL" id="CP029843">
    <property type="protein sequence ID" value="AWV08722.1"/>
    <property type="molecule type" value="Genomic_DNA"/>
</dbReference>
<dbReference type="Pfam" id="PF08850">
    <property type="entry name" value="DUF1820"/>
    <property type="match status" value="1"/>
</dbReference>
<reference evidence="1 2" key="1">
    <citation type="submission" date="2018-05" db="EMBL/GenBank/DDBJ databases">
        <title>The complete genome of Lysobacter maris HZ9B, a marine bacterium antagonistic against terrestrial plant pathogens.</title>
        <authorList>
            <person name="Zhang X.-Q."/>
        </authorList>
    </citation>
    <scope>NUCLEOTIDE SEQUENCE [LARGE SCALE GENOMIC DNA]</scope>
    <source>
        <strain evidence="1 2">HZ9B</strain>
    </source>
</reference>
<sequence>MSKTLYKVTFLNAGKVYELYARQVASGALWGFTEIRELVFDLGDGVVIDPTEERLRDEFGNTRALHLPIQSIVRIEEVERKSQSAIRDAATGEKVVTPFPMPAKPPR</sequence>
<dbReference type="PIRSF" id="PIRSF028538">
    <property type="entry name" value="DUF1820"/>
    <property type="match status" value="1"/>
</dbReference>